<comment type="caution">
    <text evidence="3">The sequence shown here is derived from an EMBL/GenBank/DDBJ whole genome shotgun (WGS) entry which is preliminary data.</text>
</comment>
<evidence type="ECO:0000256" key="2">
    <source>
        <dbReference type="SAM" id="SignalP"/>
    </source>
</evidence>
<feature type="region of interest" description="Disordered" evidence="1">
    <location>
        <begin position="107"/>
        <end position="128"/>
    </location>
</feature>
<gene>
    <name evidence="3" type="ORF">LARSCL_LOCUS22681</name>
</gene>
<dbReference type="EMBL" id="CAXIEN010000827">
    <property type="protein sequence ID" value="CAL1301771.1"/>
    <property type="molecule type" value="Genomic_DNA"/>
</dbReference>
<feature type="region of interest" description="Disordered" evidence="1">
    <location>
        <begin position="29"/>
        <end position="48"/>
    </location>
</feature>
<evidence type="ECO:0000313" key="3">
    <source>
        <dbReference type="EMBL" id="CAL1301771.1"/>
    </source>
</evidence>
<feature type="chain" id="PRO_5043954247" evidence="2">
    <location>
        <begin position="20"/>
        <end position="128"/>
    </location>
</feature>
<dbReference type="Proteomes" id="UP001497382">
    <property type="component" value="Unassembled WGS sequence"/>
</dbReference>
<evidence type="ECO:0000313" key="4">
    <source>
        <dbReference type="Proteomes" id="UP001497382"/>
    </source>
</evidence>
<feature type="compositionally biased region" description="Polar residues" evidence="1">
    <location>
        <begin position="109"/>
        <end position="128"/>
    </location>
</feature>
<dbReference type="AlphaFoldDB" id="A0AAV2C144"/>
<keyword evidence="2" id="KW-0732">Signal</keyword>
<accession>A0AAV2C144</accession>
<evidence type="ECO:0000256" key="1">
    <source>
        <dbReference type="SAM" id="MobiDB-lite"/>
    </source>
</evidence>
<feature type="signal peptide" evidence="2">
    <location>
        <begin position="1"/>
        <end position="19"/>
    </location>
</feature>
<sequence length="128" mass="13806">MKVILLALAVVLLVSEVHGFFGGFGGGRGNGGPGGWGRPPPPPPGHHNLFPKCKDFMEEVHDKLRETGTGHGSCRNAQDRDDCKFQEMMKARMAVTSQPSKECLEQVESFMTGTSTSGDDNTNENSSQ</sequence>
<organism evidence="3 4">
    <name type="scientific">Larinioides sclopetarius</name>
    <dbReference type="NCBI Taxonomy" id="280406"/>
    <lineage>
        <taxon>Eukaryota</taxon>
        <taxon>Metazoa</taxon>
        <taxon>Ecdysozoa</taxon>
        <taxon>Arthropoda</taxon>
        <taxon>Chelicerata</taxon>
        <taxon>Arachnida</taxon>
        <taxon>Araneae</taxon>
        <taxon>Araneomorphae</taxon>
        <taxon>Entelegynae</taxon>
        <taxon>Araneoidea</taxon>
        <taxon>Araneidae</taxon>
        <taxon>Larinioides</taxon>
    </lineage>
</organism>
<proteinExistence type="predicted"/>
<name>A0AAV2C144_9ARAC</name>
<protein>
    <submittedName>
        <fullName evidence="3">Uncharacterized protein</fullName>
    </submittedName>
</protein>
<reference evidence="3 4" key="1">
    <citation type="submission" date="2024-04" db="EMBL/GenBank/DDBJ databases">
        <authorList>
            <person name="Rising A."/>
            <person name="Reimegard J."/>
            <person name="Sonavane S."/>
            <person name="Akerstrom W."/>
            <person name="Nylinder S."/>
            <person name="Hedman E."/>
            <person name="Kallberg Y."/>
        </authorList>
    </citation>
    <scope>NUCLEOTIDE SEQUENCE [LARGE SCALE GENOMIC DNA]</scope>
</reference>
<keyword evidence="4" id="KW-1185">Reference proteome</keyword>